<dbReference type="EMBL" id="CAVMJV010000093">
    <property type="protein sequence ID" value="CAK5092551.1"/>
    <property type="molecule type" value="Genomic_DNA"/>
</dbReference>
<comment type="caution">
    <text evidence="1">The sequence shown here is derived from an EMBL/GenBank/DDBJ whole genome shotgun (WGS) entry which is preliminary data.</text>
</comment>
<protein>
    <submittedName>
        <fullName evidence="1">Uncharacterized protein</fullName>
    </submittedName>
</protein>
<evidence type="ECO:0000313" key="1">
    <source>
        <dbReference type="EMBL" id="CAK5092551.1"/>
    </source>
</evidence>
<sequence length="87" mass="10203">MHPHLITEGFQIAYNALCKFLIEFRKELPIERNLLVEVAQTALRTKLELKLANHITECVVDAILAIRKDEKDFDPDLHMIEIMVWVF</sequence>
<organism evidence="1 2">
    <name type="scientific">Meloidogyne enterolobii</name>
    <name type="common">Root-knot nematode worm</name>
    <name type="synonym">Meloidogyne mayaguensis</name>
    <dbReference type="NCBI Taxonomy" id="390850"/>
    <lineage>
        <taxon>Eukaryota</taxon>
        <taxon>Metazoa</taxon>
        <taxon>Ecdysozoa</taxon>
        <taxon>Nematoda</taxon>
        <taxon>Chromadorea</taxon>
        <taxon>Rhabditida</taxon>
        <taxon>Tylenchina</taxon>
        <taxon>Tylenchomorpha</taxon>
        <taxon>Tylenchoidea</taxon>
        <taxon>Meloidogynidae</taxon>
        <taxon>Meloidogyninae</taxon>
        <taxon>Meloidogyne</taxon>
    </lineage>
</organism>
<reference evidence="1" key="1">
    <citation type="submission" date="2023-11" db="EMBL/GenBank/DDBJ databases">
        <authorList>
            <person name="Poullet M."/>
        </authorList>
    </citation>
    <scope>NUCLEOTIDE SEQUENCE</scope>
    <source>
        <strain evidence="1">E1834</strain>
    </source>
</reference>
<evidence type="ECO:0000313" key="2">
    <source>
        <dbReference type="Proteomes" id="UP001497535"/>
    </source>
</evidence>
<proteinExistence type="predicted"/>
<name>A0ACB1AQ43_MELEN</name>
<gene>
    <name evidence="1" type="ORF">MENTE1834_LOCUS40160</name>
</gene>
<dbReference type="Proteomes" id="UP001497535">
    <property type="component" value="Unassembled WGS sequence"/>
</dbReference>
<keyword evidence="2" id="KW-1185">Reference proteome</keyword>
<accession>A0ACB1AQ43</accession>